<dbReference type="PANTHER" id="PTHR11802:SF113">
    <property type="entry name" value="SERINE CARBOXYPEPTIDASE CTSA-4.1"/>
    <property type="match status" value="1"/>
</dbReference>
<evidence type="ECO:0000256" key="3">
    <source>
        <dbReference type="ARBA" id="ARBA00022670"/>
    </source>
</evidence>
<dbReference type="PANTHER" id="PTHR11802">
    <property type="entry name" value="SERINE PROTEASE FAMILY S10 SERINE CARBOXYPEPTIDASE"/>
    <property type="match status" value="1"/>
</dbReference>
<name>A0A7J6L5U4_PERCH</name>
<dbReference type="InterPro" id="IPR011990">
    <property type="entry name" value="TPR-like_helical_dom_sf"/>
</dbReference>
<evidence type="ECO:0000256" key="4">
    <source>
        <dbReference type="ARBA" id="ARBA00022801"/>
    </source>
</evidence>
<evidence type="ECO:0000256" key="6">
    <source>
        <dbReference type="SAM" id="MobiDB-lite"/>
    </source>
</evidence>
<evidence type="ECO:0000256" key="1">
    <source>
        <dbReference type="ARBA" id="ARBA00009431"/>
    </source>
</evidence>
<gene>
    <name evidence="7" type="ORF">FOL47_009902</name>
</gene>
<comment type="caution">
    <text evidence="7">The sequence shown here is derived from an EMBL/GenBank/DDBJ whole genome shotgun (WGS) entry which is preliminary data.</text>
</comment>
<dbReference type="Pfam" id="PF13181">
    <property type="entry name" value="TPR_8"/>
    <property type="match status" value="1"/>
</dbReference>
<dbReference type="Gene3D" id="1.25.40.10">
    <property type="entry name" value="Tetratricopeptide repeat domain"/>
    <property type="match status" value="1"/>
</dbReference>
<dbReference type="SUPFAM" id="SSF53474">
    <property type="entry name" value="alpha/beta-Hydrolases"/>
    <property type="match status" value="1"/>
</dbReference>
<dbReference type="GO" id="GO:0004185">
    <property type="term" value="F:serine-type carboxypeptidase activity"/>
    <property type="evidence" value="ECO:0007669"/>
    <property type="project" value="InterPro"/>
</dbReference>
<evidence type="ECO:0000313" key="7">
    <source>
        <dbReference type="EMBL" id="KAF4654584.1"/>
    </source>
</evidence>
<dbReference type="Pfam" id="PF00450">
    <property type="entry name" value="Peptidase_S10"/>
    <property type="match status" value="1"/>
</dbReference>
<keyword evidence="5" id="KW-0325">Glycoprotein</keyword>
<dbReference type="AlphaFoldDB" id="A0A7J6L5U4"/>
<dbReference type="OrthoDB" id="443318at2759"/>
<dbReference type="GO" id="GO:0006508">
    <property type="term" value="P:proteolysis"/>
    <property type="evidence" value="ECO:0007669"/>
    <property type="project" value="UniProtKB-KW"/>
</dbReference>
<evidence type="ECO:0000256" key="2">
    <source>
        <dbReference type="ARBA" id="ARBA00022645"/>
    </source>
</evidence>
<reference evidence="7 8" key="1">
    <citation type="submission" date="2020-04" db="EMBL/GenBank/DDBJ databases">
        <title>Perkinsus chesapeaki whole genome sequence.</title>
        <authorList>
            <person name="Bogema D.R."/>
        </authorList>
    </citation>
    <scope>NUCLEOTIDE SEQUENCE [LARGE SCALE GENOMIC DNA]</scope>
    <source>
        <strain evidence="7">ATCC PRA-425</strain>
    </source>
</reference>
<dbReference type="SMART" id="SM00028">
    <property type="entry name" value="TPR"/>
    <property type="match status" value="4"/>
</dbReference>
<protein>
    <submittedName>
        <fullName evidence="7">Uncharacterized protein</fullName>
    </submittedName>
</protein>
<dbReference type="EMBL" id="JAAPAO010000720">
    <property type="protein sequence ID" value="KAF4654584.1"/>
    <property type="molecule type" value="Genomic_DNA"/>
</dbReference>
<feature type="region of interest" description="Disordered" evidence="6">
    <location>
        <begin position="1"/>
        <end position="22"/>
    </location>
</feature>
<dbReference type="Gene3D" id="3.40.50.1820">
    <property type="entry name" value="alpha/beta hydrolase"/>
    <property type="match status" value="1"/>
</dbReference>
<evidence type="ECO:0000313" key="8">
    <source>
        <dbReference type="Proteomes" id="UP000591131"/>
    </source>
</evidence>
<evidence type="ECO:0000256" key="5">
    <source>
        <dbReference type="ARBA" id="ARBA00023180"/>
    </source>
</evidence>
<dbReference type="Gene3D" id="1.10.287.410">
    <property type="match status" value="1"/>
</dbReference>
<sequence length="787" mass="84703">MRLGHSRSPSPDGTSGGTSCTPEMEREKFISGEQVTDPFTMAASSVRSGVYVHRIRRAAQRDIAGRTKNMPKRGQVSDLRLLASSSIRAGRPARACELLYRMGVILDNAGQFKRALAAYSEALELAIACQDLPAQIACCNSLGIDSTALGDYTSALEFHGRALELARDTLERLIAHVNLGIVYERLGNLEASLSHHAESVSLASRLGSKSAQCMTLGNVGMVSSKLGDSETSRICMEYHLRIQESLQNRGSSYSAAAAEERNMRSVGESVLSSQIEEGDEHPSTFLESSTGNSDDILTGVTVHHELGKIASRAGDHDTASSHFDTAKEFAESPSTHNQSLHSQAAQASAVMLGISHGLQDFEKFSDNSLISQSMLAVLLLVYTSTTIFNSASASLKKFGSAGATNEPCDIAAITKKFGYIQVSNNNNRYFYTIYESDVNPTSSPVFLYLAGGPGASSVGTAVSINGPCVASQSGATKNEYSWSDKATGIWVDAPGSTGFSVGPIEQTLQESIDNMVNFMKILFEKYPDLNRDVHLVGVSAAATYAAMVGMDIIKNKIQIDFSGVMIYSGGIIGPHQLYDGRPQMIKDEHLQIDTKKVTEALVACHKGISDCNSNGPGGSPNPRQCESARATCDGATYDPMMKASISPIDVRAIPGLESHFFKFFVQSPRDFLNNPQVQAFLGVSKTWEDVDAQVHEAFLKYVVYDTTFHLTKILDAGKKVLMVAGEYDYLTNAVGTLGWMTMLHGAKAYGDGLNKAPEAKLQFPDVGPVGTIKSAEFTNGARLAFIK</sequence>
<dbReference type="InterPro" id="IPR029058">
    <property type="entry name" value="AB_hydrolase_fold"/>
</dbReference>
<accession>A0A7J6L5U4</accession>
<keyword evidence="8" id="KW-1185">Reference proteome</keyword>
<organism evidence="7 8">
    <name type="scientific">Perkinsus chesapeaki</name>
    <name type="common">Clam parasite</name>
    <name type="synonym">Perkinsus andrewsi</name>
    <dbReference type="NCBI Taxonomy" id="330153"/>
    <lineage>
        <taxon>Eukaryota</taxon>
        <taxon>Sar</taxon>
        <taxon>Alveolata</taxon>
        <taxon>Perkinsozoa</taxon>
        <taxon>Perkinsea</taxon>
        <taxon>Perkinsida</taxon>
        <taxon>Perkinsidae</taxon>
        <taxon>Perkinsus</taxon>
    </lineage>
</organism>
<dbReference type="SUPFAM" id="SSF48452">
    <property type="entry name" value="TPR-like"/>
    <property type="match status" value="1"/>
</dbReference>
<keyword evidence="3" id="KW-0645">Protease</keyword>
<keyword evidence="4" id="KW-0378">Hydrolase</keyword>
<comment type="similarity">
    <text evidence="1">Belongs to the peptidase S10 family.</text>
</comment>
<dbReference type="Pfam" id="PF13374">
    <property type="entry name" value="TPR_10"/>
    <property type="match status" value="1"/>
</dbReference>
<dbReference type="InterPro" id="IPR001563">
    <property type="entry name" value="Peptidase_S10"/>
</dbReference>
<dbReference type="Proteomes" id="UP000591131">
    <property type="component" value="Unassembled WGS sequence"/>
</dbReference>
<keyword evidence="2" id="KW-0121">Carboxypeptidase</keyword>
<feature type="region of interest" description="Disordered" evidence="6">
    <location>
        <begin position="253"/>
        <end position="292"/>
    </location>
</feature>
<feature type="non-terminal residue" evidence="7">
    <location>
        <position position="1"/>
    </location>
</feature>
<dbReference type="InterPro" id="IPR019734">
    <property type="entry name" value="TPR_rpt"/>
</dbReference>
<proteinExistence type="inferred from homology"/>